<keyword evidence="1" id="KW-1133">Transmembrane helix</keyword>
<feature type="transmembrane region" description="Helical" evidence="1">
    <location>
        <begin position="34"/>
        <end position="51"/>
    </location>
</feature>
<sequence>MPHGNITASICIVFIAFAILKQDFFSVKVVATEFIVFALWLFVFILKLLVVTATEPFVNGGLLFVLLIVGVLTFLVFLPNTQKLAQLGGYRFPVIDRQGANASYE</sequence>
<keyword evidence="1" id="KW-0472">Membrane</keyword>
<organism evidence="2">
    <name type="scientific">mine drainage metagenome</name>
    <dbReference type="NCBI Taxonomy" id="410659"/>
    <lineage>
        <taxon>unclassified sequences</taxon>
        <taxon>metagenomes</taxon>
        <taxon>ecological metagenomes</taxon>
    </lineage>
</organism>
<feature type="transmembrane region" description="Helical" evidence="1">
    <location>
        <begin position="57"/>
        <end position="78"/>
    </location>
</feature>
<dbReference type="EMBL" id="MLJW01000390">
    <property type="protein sequence ID" value="OIQ88054.1"/>
    <property type="molecule type" value="Genomic_DNA"/>
</dbReference>
<evidence type="ECO:0000313" key="2">
    <source>
        <dbReference type="EMBL" id="OIQ88054.1"/>
    </source>
</evidence>
<comment type="caution">
    <text evidence="2">The sequence shown here is derived from an EMBL/GenBank/DDBJ whole genome shotgun (WGS) entry which is preliminary data.</text>
</comment>
<dbReference type="AlphaFoldDB" id="A0A1J5QWJ4"/>
<proteinExistence type="predicted"/>
<gene>
    <name evidence="2" type="ORF">GALL_300610</name>
</gene>
<evidence type="ECO:0000256" key="1">
    <source>
        <dbReference type="SAM" id="Phobius"/>
    </source>
</evidence>
<accession>A0A1J5QWJ4</accession>
<reference evidence="2" key="1">
    <citation type="submission" date="2016-10" db="EMBL/GenBank/DDBJ databases">
        <title>Sequence of Gallionella enrichment culture.</title>
        <authorList>
            <person name="Poehlein A."/>
            <person name="Muehling M."/>
            <person name="Daniel R."/>
        </authorList>
    </citation>
    <scope>NUCLEOTIDE SEQUENCE</scope>
</reference>
<keyword evidence="1" id="KW-0812">Transmembrane</keyword>
<protein>
    <submittedName>
        <fullName evidence="2">Uncharacterized protein</fullName>
    </submittedName>
</protein>
<feature type="transmembrane region" description="Helical" evidence="1">
    <location>
        <begin position="6"/>
        <end position="22"/>
    </location>
</feature>
<name>A0A1J5QWJ4_9ZZZZ</name>